<feature type="region of interest" description="Disordered" evidence="1">
    <location>
        <begin position="111"/>
        <end position="138"/>
    </location>
</feature>
<evidence type="ECO:0000313" key="2">
    <source>
        <dbReference type="EMBL" id="PKI55414.1"/>
    </source>
</evidence>
<proteinExistence type="predicted"/>
<gene>
    <name evidence="2" type="ORF">CRG98_024187</name>
</gene>
<name>A0A2I0JGM8_PUNGR</name>
<protein>
    <recommendedName>
        <fullName evidence="4">Retrotransposon gag domain-containing protein</fullName>
    </recommendedName>
</protein>
<evidence type="ECO:0000313" key="3">
    <source>
        <dbReference type="Proteomes" id="UP000233551"/>
    </source>
</evidence>
<organism evidence="2 3">
    <name type="scientific">Punica granatum</name>
    <name type="common">Pomegranate</name>
    <dbReference type="NCBI Taxonomy" id="22663"/>
    <lineage>
        <taxon>Eukaryota</taxon>
        <taxon>Viridiplantae</taxon>
        <taxon>Streptophyta</taxon>
        <taxon>Embryophyta</taxon>
        <taxon>Tracheophyta</taxon>
        <taxon>Spermatophyta</taxon>
        <taxon>Magnoliopsida</taxon>
        <taxon>eudicotyledons</taxon>
        <taxon>Gunneridae</taxon>
        <taxon>Pentapetalae</taxon>
        <taxon>rosids</taxon>
        <taxon>malvids</taxon>
        <taxon>Myrtales</taxon>
        <taxon>Lythraceae</taxon>
        <taxon>Punica</taxon>
    </lineage>
</organism>
<dbReference type="EMBL" id="PGOL01001703">
    <property type="protein sequence ID" value="PKI55414.1"/>
    <property type="molecule type" value="Genomic_DNA"/>
</dbReference>
<evidence type="ECO:0000256" key="1">
    <source>
        <dbReference type="SAM" id="MobiDB-lite"/>
    </source>
</evidence>
<comment type="caution">
    <text evidence="2">The sequence shown here is derived from an EMBL/GenBank/DDBJ whole genome shotgun (WGS) entry which is preliminary data.</text>
</comment>
<sequence>MTLKAGDIPTWMDLSQKFLGQYRFCAETPLTLLDLSMTEMREGQAFEVYATEWRGKATKHISPITERQQVQPFHSTLRGAYYSYLLAHTSSFSDLIEAGKKLDMGIKLGRIEGPSRKKDRETSKKQTVGTSKRSKDATIGAVNSGHQALQPISVDYTPALQTAQAYAHPVHYVQPYQTSQACSPTPPTVIQSQSPQQYYPVRAQQGRPRLRDLLSRLNVLQPTELNRAMLFHRVSASSIPLYQLVPPTYSGSFLLAIRSK</sequence>
<dbReference type="AlphaFoldDB" id="A0A2I0JGM8"/>
<dbReference type="Proteomes" id="UP000233551">
    <property type="component" value="Unassembled WGS sequence"/>
</dbReference>
<keyword evidence="3" id="KW-1185">Reference proteome</keyword>
<reference evidence="2 3" key="1">
    <citation type="submission" date="2017-11" db="EMBL/GenBank/DDBJ databases">
        <title>De-novo sequencing of pomegranate (Punica granatum L.) genome.</title>
        <authorList>
            <person name="Akparov Z."/>
            <person name="Amiraslanov A."/>
            <person name="Hajiyeva S."/>
            <person name="Abbasov M."/>
            <person name="Kaur K."/>
            <person name="Hamwieh A."/>
            <person name="Solovyev V."/>
            <person name="Salamov A."/>
            <person name="Braich B."/>
            <person name="Kosarev P."/>
            <person name="Mahmoud A."/>
            <person name="Hajiyev E."/>
            <person name="Babayeva S."/>
            <person name="Izzatullayeva V."/>
            <person name="Mammadov A."/>
            <person name="Mammadov A."/>
            <person name="Sharifova S."/>
            <person name="Ojaghi J."/>
            <person name="Eynullazada K."/>
            <person name="Bayramov B."/>
            <person name="Abdulazimova A."/>
            <person name="Shahmuradov I."/>
        </authorList>
    </citation>
    <scope>NUCLEOTIDE SEQUENCE [LARGE SCALE GENOMIC DNA]</scope>
    <source>
        <strain evidence="3">cv. AG2017</strain>
        <tissue evidence="2">Leaf</tissue>
    </source>
</reference>
<accession>A0A2I0JGM8</accession>
<feature type="compositionally biased region" description="Basic and acidic residues" evidence="1">
    <location>
        <begin position="111"/>
        <end position="124"/>
    </location>
</feature>
<evidence type="ECO:0008006" key="4">
    <source>
        <dbReference type="Google" id="ProtNLM"/>
    </source>
</evidence>